<dbReference type="Gene3D" id="2.120.10.30">
    <property type="entry name" value="TolB, C-terminal domain"/>
    <property type="match status" value="1"/>
</dbReference>
<protein>
    <recommendedName>
        <fullName evidence="4">BTB domain-containing protein</fullName>
    </recommendedName>
</protein>
<reference evidence="5" key="1">
    <citation type="journal article" date="2020" name="bioRxiv">
        <title>Comparative genomics of Chlamydomonas.</title>
        <authorList>
            <person name="Craig R.J."/>
            <person name="Hasan A.R."/>
            <person name="Ness R.W."/>
            <person name="Keightley P.D."/>
        </authorList>
    </citation>
    <scope>NUCLEOTIDE SEQUENCE</scope>
    <source>
        <strain evidence="5">CCAP 11/70</strain>
    </source>
</reference>
<dbReference type="SUPFAM" id="SSF63829">
    <property type="entry name" value="Calcium-dependent phosphotriesterase"/>
    <property type="match status" value="1"/>
</dbReference>
<dbReference type="PROSITE" id="PS50097">
    <property type="entry name" value="BTB"/>
    <property type="match status" value="1"/>
</dbReference>
<dbReference type="PANTHER" id="PTHR46231:SF1">
    <property type="entry name" value="ANKYRIN REPEAT AND BTB_POZ DOMAIN-CONTAINING PROTEIN 1"/>
    <property type="match status" value="1"/>
</dbReference>
<dbReference type="InterPro" id="IPR000210">
    <property type="entry name" value="BTB/POZ_dom"/>
</dbReference>
<dbReference type="InterPro" id="IPR011333">
    <property type="entry name" value="SKP1/BTB/POZ_sf"/>
</dbReference>
<dbReference type="InterPro" id="IPR011042">
    <property type="entry name" value="6-blade_b-propeller_TolB-like"/>
</dbReference>
<evidence type="ECO:0000256" key="3">
    <source>
        <dbReference type="ARBA" id="ARBA00023043"/>
    </source>
</evidence>
<comment type="caution">
    <text evidence="5">The sequence shown here is derived from an EMBL/GenBank/DDBJ whole genome shotgun (WGS) entry which is preliminary data.</text>
</comment>
<proteinExistence type="predicted"/>
<keyword evidence="6" id="KW-1185">Reference proteome</keyword>
<dbReference type="SUPFAM" id="SSF54695">
    <property type="entry name" value="POZ domain"/>
    <property type="match status" value="1"/>
</dbReference>
<dbReference type="Proteomes" id="UP000612055">
    <property type="component" value="Unassembled WGS sequence"/>
</dbReference>
<dbReference type="PANTHER" id="PTHR46231">
    <property type="entry name" value="ANKYRIN REPEAT AND BTB/POZ DOMAIN-CONTAINING PROTEIN 1"/>
    <property type="match status" value="1"/>
</dbReference>
<dbReference type="InterPro" id="IPR044515">
    <property type="entry name" value="ABTB1"/>
</dbReference>
<dbReference type="GO" id="GO:0000151">
    <property type="term" value="C:ubiquitin ligase complex"/>
    <property type="evidence" value="ECO:0007669"/>
    <property type="project" value="TreeGrafter"/>
</dbReference>
<dbReference type="Pfam" id="PF00651">
    <property type="entry name" value="BTB"/>
    <property type="match status" value="1"/>
</dbReference>
<keyword evidence="2" id="KW-0677">Repeat</keyword>
<dbReference type="GO" id="GO:0005737">
    <property type="term" value="C:cytoplasm"/>
    <property type="evidence" value="ECO:0007669"/>
    <property type="project" value="TreeGrafter"/>
</dbReference>
<evidence type="ECO:0000256" key="1">
    <source>
        <dbReference type="ARBA" id="ARBA00004906"/>
    </source>
</evidence>
<evidence type="ECO:0000256" key="2">
    <source>
        <dbReference type="ARBA" id="ARBA00022737"/>
    </source>
</evidence>
<gene>
    <name evidence="5" type="ORF">HYH03_001953</name>
</gene>
<dbReference type="AlphaFoldDB" id="A0A836C5Z4"/>
<evidence type="ECO:0000313" key="5">
    <source>
        <dbReference type="EMBL" id="KAG2500379.1"/>
    </source>
</evidence>
<evidence type="ECO:0000259" key="4">
    <source>
        <dbReference type="PROSITE" id="PS50097"/>
    </source>
</evidence>
<accession>A0A836C5Z4</accession>
<dbReference type="EMBL" id="JAEHOE010000004">
    <property type="protein sequence ID" value="KAG2500379.1"/>
    <property type="molecule type" value="Genomic_DNA"/>
</dbReference>
<comment type="pathway">
    <text evidence="1">Protein modification; protein ubiquitination.</text>
</comment>
<evidence type="ECO:0000313" key="6">
    <source>
        <dbReference type="Proteomes" id="UP000612055"/>
    </source>
</evidence>
<name>A0A836C5Z4_9CHLO</name>
<feature type="domain" description="BTB" evidence="4">
    <location>
        <begin position="332"/>
        <end position="399"/>
    </location>
</feature>
<dbReference type="Gene3D" id="3.30.710.10">
    <property type="entry name" value="Potassium Channel Kv1.1, Chain A"/>
    <property type="match status" value="1"/>
</dbReference>
<dbReference type="SMART" id="SM00225">
    <property type="entry name" value="BTB"/>
    <property type="match status" value="1"/>
</dbReference>
<sequence>MILKGTFDFVKAPWGLTTRLRPGPNGELQPETLVLTEEGSFYPLLGASSRGELSLGPALEFFEKDAGGVRRPFRGPRFTQFLDPVFVLSTLSVFFCCGHAVYRLHGDNTVELVAGHPEEEGDSDGLGPAARLSTPLYWCSGGEGSVHCRSGAEGIRIRRLELPAAWLAEGATGTAAGEAAGAGVGEQRVREADGRGAGAAAAPVLLAGREGVRGTADGRGEEASFEDIFSLTVDAGGNIIVADIPQDTTVVRRVAPDGTVTTLARLEEGLHRPAILPNGYLALCNCNEPSLLVLDLGLNPPPLLPPAPAGPPRRTLHADMGALLDAQPDGTAGLTLVVGGRRFPVHRAVLIARCDYFRSQLEGGFADGVAAELSLPDADPAAFELLLRFVYTGAVDMPSALALAVAELADRLLLPELCSDAQAVVLSGVSAETVVGDLLRAVRLGASFSGVLSSLKAWYLEHHDEVHTGAPASLERLAESPRLMAELLMGAFSVRPSAKRQRTG</sequence>
<organism evidence="5 6">
    <name type="scientific">Edaphochlamys debaryana</name>
    <dbReference type="NCBI Taxonomy" id="47281"/>
    <lineage>
        <taxon>Eukaryota</taxon>
        <taxon>Viridiplantae</taxon>
        <taxon>Chlorophyta</taxon>
        <taxon>core chlorophytes</taxon>
        <taxon>Chlorophyceae</taxon>
        <taxon>CS clade</taxon>
        <taxon>Chlamydomonadales</taxon>
        <taxon>Chlamydomonadales incertae sedis</taxon>
        <taxon>Edaphochlamys</taxon>
    </lineage>
</organism>
<dbReference type="CDD" id="cd18186">
    <property type="entry name" value="BTB_POZ_ZBTB_KLHL-like"/>
    <property type="match status" value="1"/>
</dbReference>
<keyword evidence="3" id="KW-0040">ANK repeat</keyword>